<keyword evidence="1" id="KW-0472">Membrane</keyword>
<evidence type="ECO:0008006" key="4">
    <source>
        <dbReference type="Google" id="ProtNLM"/>
    </source>
</evidence>
<sequence length="568" mass="64953">MKSAFDYSKKHKILLLVILPAFLLYMLIIFPSGTFFCFKAACGINFWGVHGHDGIWHLAIANVAFNKFPFVAPTFSGENLYGYNYLLDLFIFLLSKAGIPAIVSYFKILPAIWFILFTCLLIILARMIKNNPKFVGFFLFFNYFAGSFYYLIKLYHEGSINDSSTQIPQPAMIMMSNPPFAYSLLLILWILILLKDKEVSLKKFFLISFCLFLIIGLKFYAGAISVFLVVAYVMLFIPGMRIKLKYLFIICLFVIGGILLFYDPLRSLKTGAIFGFAPFALVHTITESPNMVYLQNLTDARYFLIAHGIGPRLIAIETLNLAIFLFFYLGTRFFGLFYLAFLLLKKQLGKFDFAVILAIVFSILLTVTLVQKAEWWNTIQFFYYSIFLLTIYLSRLSFDLWNSKNMALKAGVIAIILLSIPTTFDMTKFFRTAPGATYVSKSELDALKFLSKQPDGVVLTSLYNKKWKDILKTGEIFAYEDTAYVAAFTGKQLYLANILQLRLTGVSYEDRLTRVKDLDCSVLNEVDYVYEVKIFPDGEKIMARCSPKNAKKIYENSKTTVYSVKNSL</sequence>
<feature type="transmembrane region" description="Helical" evidence="1">
    <location>
        <begin position="321"/>
        <end position="344"/>
    </location>
</feature>
<dbReference type="AlphaFoldDB" id="A0A1F7G9E3"/>
<feature type="transmembrane region" description="Helical" evidence="1">
    <location>
        <begin position="204"/>
        <end position="237"/>
    </location>
</feature>
<comment type="caution">
    <text evidence="2">The sequence shown here is derived from an EMBL/GenBank/DDBJ whole genome shotgun (WGS) entry which is preliminary data.</text>
</comment>
<feature type="transmembrane region" description="Helical" evidence="1">
    <location>
        <begin position="406"/>
        <end position="424"/>
    </location>
</feature>
<organism evidence="2 3">
    <name type="scientific">Candidatus Roizmanbacteria bacterium RIFCSPHIGHO2_01_FULL_39_12c</name>
    <dbReference type="NCBI Taxonomy" id="1802031"/>
    <lineage>
        <taxon>Bacteria</taxon>
        <taxon>Candidatus Roizmaniibacteriota</taxon>
    </lineage>
</organism>
<feature type="transmembrane region" description="Helical" evidence="1">
    <location>
        <begin position="134"/>
        <end position="152"/>
    </location>
</feature>
<keyword evidence="1" id="KW-1133">Transmembrane helix</keyword>
<evidence type="ECO:0000256" key="1">
    <source>
        <dbReference type="SAM" id="Phobius"/>
    </source>
</evidence>
<reference evidence="2 3" key="1">
    <citation type="journal article" date="2016" name="Nat. Commun.">
        <title>Thousands of microbial genomes shed light on interconnected biogeochemical processes in an aquifer system.</title>
        <authorList>
            <person name="Anantharaman K."/>
            <person name="Brown C.T."/>
            <person name="Hug L.A."/>
            <person name="Sharon I."/>
            <person name="Castelle C.J."/>
            <person name="Probst A.J."/>
            <person name="Thomas B.C."/>
            <person name="Singh A."/>
            <person name="Wilkins M.J."/>
            <person name="Karaoz U."/>
            <person name="Brodie E.L."/>
            <person name="Williams K.H."/>
            <person name="Hubbard S.S."/>
            <person name="Banfield J.F."/>
        </authorList>
    </citation>
    <scope>NUCLEOTIDE SEQUENCE [LARGE SCALE GENOMIC DNA]</scope>
</reference>
<feature type="transmembrane region" description="Helical" evidence="1">
    <location>
        <begin position="173"/>
        <end position="192"/>
    </location>
</feature>
<name>A0A1F7G9E3_9BACT</name>
<evidence type="ECO:0000313" key="3">
    <source>
        <dbReference type="Proteomes" id="UP000177208"/>
    </source>
</evidence>
<dbReference type="EMBL" id="MFZG01000036">
    <property type="protein sequence ID" value="OGK15490.1"/>
    <property type="molecule type" value="Genomic_DNA"/>
</dbReference>
<feature type="transmembrane region" description="Helical" evidence="1">
    <location>
        <begin position="351"/>
        <end position="369"/>
    </location>
</feature>
<feature type="transmembrane region" description="Helical" evidence="1">
    <location>
        <begin position="12"/>
        <end position="30"/>
    </location>
</feature>
<evidence type="ECO:0000313" key="2">
    <source>
        <dbReference type="EMBL" id="OGK15490.1"/>
    </source>
</evidence>
<dbReference type="Proteomes" id="UP000177208">
    <property type="component" value="Unassembled WGS sequence"/>
</dbReference>
<keyword evidence="1" id="KW-0812">Transmembrane</keyword>
<accession>A0A1F7G9E3</accession>
<feature type="transmembrane region" description="Helical" evidence="1">
    <location>
        <begin position="244"/>
        <end position="262"/>
    </location>
</feature>
<gene>
    <name evidence="2" type="ORF">A2774_04315</name>
</gene>
<feature type="transmembrane region" description="Helical" evidence="1">
    <location>
        <begin position="111"/>
        <end position="128"/>
    </location>
</feature>
<feature type="transmembrane region" description="Helical" evidence="1">
    <location>
        <begin position="80"/>
        <end position="99"/>
    </location>
</feature>
<feature type="transmembrane region" description="Helical" evidence="1">
    <location>
        <begin position="375"/>
        <end position="394"/>
    </location>
</feature>
<protein>
    <recommendedName>
        <fullName evidence="4">Glycosyltransferase RgtA/B/C/D-like domain-containing protein</fullName>
    </recommendedName>
</protein>
<proteinExistence type="predicted"/>